<protein>
    <submittedName>
        <fullName evidence="3">DUF4097 family beta strand repeat protein</fullName>
    </submittedName>
</protein>
<sequence length="213" mass="23351">MKKTILVISVALMIAAGVFAWNQVSSSEEKQDYSLEEVESIVVNTDEWDVNIRQNNSRQIKISAENLNHGDGAKAKLIDGVLTIEQGEAKSDLFGGFSFKDNSKLEIELPADYAKKTQVNTESGDVTLNEVKLDNFSVKSITGDIYLNQVTANKSAKIQTTKGDIDLSFETEPTNLHINTSAKAIDSESATSEYGKGEHRLDLACPQGTLSRY</sequence>
<dbReference type="Gene3D" id="2.160.20.120">
    <property type="match status" value="1"/>
</dbReference>
<evidence type="ECO:0000313" key="4">
    <source>
        <dbReference type="Proteomes" id="UP000664601"/>
    </source>
</evidence>
<proteinExistence type="predicted"/>
<feature type="signal peptide" evidence="1">
    <location>
        <begin position="1"/>
        <end position="20"/>
    </location>
</feature>
<gene>
    <name evidence="3" type="ORF">JZO70_13550</name>
</gene>
<dbReference type="RefSeq" id="WP_207674125.1">
    <property type="nucleotide sequence ID" value="NZ_JAFREM010000020.1"/>
</dbReference>
<evidence type="ECO:0000259" key="2">
    <source>
        <dbReference type="Pfam" id="PF13349"/>
    </source>
</evidence>
<keyword evidence="1" id="KW-0732">Signal</keyword>
<organism evidence="3 4">
    <name type="scientific">Candidatus Enterococcus moelleringii</name>
    <dbReference type="NCBI Taxonomy" id="2815325"/>
    <lineage>
        <taxon>Bacteria</taxon>
        <taxon>Bacillati</taxon>
        <taxon>Bacillota</taxon>
        <taxon>Bacilli</taxon>
        <taxon>Lactobacillales</taxon>
        <taxon>Enterococcaceae</taxon>
        <taxon>Enterococcus</taxon>
    </lineage>
</organism>
<comment type="caution">
    <text evidence="3">The sequence shown here is derived from an EMBL/GenBank/DDBJ whole genome shotgun (WGS) entry which is preliminary data.</text>
</comment>
<feature type="domain" description="DUF4097" evidence="2">
    <location>
        <begin position="39"/>
        <end position="181"/>
    </location>
</feature>
<dbReference type="InterPro" id="IPR025164">
    <property type="entry name" value="Toastrack_DUF4097"/>
</dbReference>
<evidence type="ECO:0000313" key="3">
    <source>
        <dbReference type="EMBL" id="MBO1307197.1"/>
    </source>
</evidence>
<dbReference type="EMBL" id="JAFREM010000020">
    <property type="protein sequence ID" value="MBO1307197.1"/>
    <property type="molecule type" value="Genomic_DNA"/>
</dbReference>
<reference evidence="3 4" key="1">
    <citation type="submission" date="2021-03" db="EMBL/GenBank/DDBJ databases">
        <title>Enterococcal diversity collection.</title>
        <authorList>
            <person name="Gilmore M.S."/>
            <person name="Schwartzman J."/>
            <person name="Van Tyne D."/>
            <person name="Martin M."/>
            <person name="Earl A.M."/>
            <person name="Manson A.L."/>
            <person name="Straub T."/>
            <person name="Salamzade R."/>
            <person name="Saavedra J."/>
            <person name="Lebreton F."/>
            <person name="Prichula J."/>
            <person name="Schaufler K."/>
            <person name="Gaca A."/>
            <person name="Sgardioli B."/>
            <person name="Wagenaar J."/>
            <person name="Strong T."/>
        </authorList>
    </citation>
    <scope>NUCLEOTIDE SEQUENCE [LARGE SCALE GENOMIC DNA]</scope>
    <source>
        <strain evidence="3 4">669A</strain>
    </source>
</reference>
<dbReference type="Pfam" id="PF13349">
    <property type="entry name" value="DUF4097"/>
    <property type="match status" value="1"/>
</dbReference>
<dbReference type="Proteomes" id="UP000664601">
    <property type="component" value="Unassembled WGS sequence"/>
</dbReference>
<keyword evidence="4" id="KW-1185">Reference proteome</keyword>
<accession>A0ABS3LC37</accession>
<feature type="chain" id="PRO_5045246093" evidence="1">
    <location>
        <begin position="21"/>
        <end position="213"/>
    </location>
</feature>
<evidence type="ECO:0000256" key="1">
    <source>
        <dbReference type="SAM" id="SignalP"/>
    </source>
</evidence>
<name>A0ABS3LC37_9ENTE</name>